<proteinExistence type="evidence at protein level"/>
<dbReference type="Proteomes" id="UP000009168">
    <property type="component" value="Unassembled WGS sequence"/>
</dbReference>
<dbReference type="STRING" id="312017.Q23DP7"/>
<dbReference type="InParanoid" id="Q23DP7"/>
<dbReference type="eggNOG" id="ENOG502SKUN">
    <property type="taxonomic scope" value="Eukaryota"/>
</dbReference>
<keyword evidence="3 4" id="KW-0002">3D-structure</keyword>
<organism evidence="1 2">
    <name type="scientific">Tetrahymena thermophila (strain SB210)</name>
    <dbReference type="NCBI Taxonomy" id="312017"/>
    <lineage>
        <taxon>Eukaryota</taxon>
        <taxon>Sar</taxon>
        <taxon>Alveolata</taxon>
        <taxon>Ciliophora</taxon>
        <taxon>Intramacronucleata</taxon>
        <taxon>Oligohymenophorea</taxon>
        <taxon>Hymenostomatida</taxon>
        <taxon>Tetrahymenina</taxon>
        <taxon>Tetrahymenidae</taxon>
        <taxon>Tetrahymena</taxon>
    </lineage>
</organism>
<evidence type="ECO:0007829" key="5">
    <source>
        <dbReference type="PDB" id="8BQS"/>
    </source>
</evidence>
<sequence length="385" mass="44959">MISARAVHRFLRNPNLETGAAFRAGTRFDPFKNTLTVLKDPQNGRTLYLIGTTNSSTLLANRTKDLVQKEKPDAVFVQTNKEWWNLAKNIQDVKCQQELNRYNDLLSQAYTLSLDNTIRNLVFKAKFYSWLFVINWFKAFPDDFHPFIPGLEMKFAIEEANKQNIPVVLGGLEVDDVTLSALKVEPRLDPFSQLYYGYRALHNSFWRREHFDNYATLDVVGGEAYAESMDRFRTNWFVKYFEKLAPYQKKIIVDQKDLDLFYALYRDTPGKKIVAVVNQWHVPGIENHWKSATNTHEPLKAINPIGDMDINKYMESQLVNDTLRAFVSKVGKTEPATWKNYSTIYHKDNYEAERVRHVAFVDHKDPHMYHGLPQDYDDNIKPKHH</sequence>
<evidence type="ECO:0000313" key="2">
    <source>
        <dbReference type="Proteomes" id="UP000009168"/>
    </source>
</evidence>
<dbReference type="KEGG" id="tet:TTHERM_00046440"/>
<dbReference type="PANTHER" id="PTHR21530:SF7">
    <property type="entry name" value="TRAB DOMAIN-CONTAINING PROTEIN"/>
    <property type="match status" value="1"/>
</dbReference>
<feature type="modified residue" description="N-formylmethionine" evidence="3">
    <location>
        <position position="1"/>
    </location>
</feature>
<dbReference type="EMDB" id="EMD-34403"/>
<evidence type="ECO:0007829" key="7">
    <source>
        <dbReference type="PDB" id="8GZU"/>
    </source>
</evidence>
<dbReference type="PANTHER" id="PTHR21530">
    <property type="entry name" value="PHEROMONE SHUTDOWN PROTEIN"/>
    <property type="match status" value="1"/>
</dbReference>
<dbReference type="HOGENOM" id="CLU_512444_0_0_1"/>
<dbReference type="EMDB" id="EMD-32325"/>
<protein>
    <submittedName>
        <fullName evidence="1">TraB family protein</fullName>
    </submittedName>
</protein>
<evidence type="ECO:0007829" key="3">
    <source>
        <dbReference type="PDB" id="7W5Z"/>
    </source>
</evidence>
<dbReference type="EMDB" id="EMD-16184"/>
<keyword evidence="2" id="KW-1185">Reference proteome</keyword>
<dbReference type="PDB" id="8BQS">
    <property type="method" value="EM"/>
    <property type="resolution" value="2.90 A"/>
    <property type="chains" value="DQ/Dq=1-385"/>
</dbReference>
<reference evidence="4 5" key="4">
    <citation type="journal article" date="2023" name="Nature">
        <title>Structural basis of mitochondrial membrane bending by the I-II-III&lt;sub&gt;2&lt;/sub&gt;-IV&lt;sub&gt;2&lt;/sub&gt; supercomplex.</title>
        <authorList>
            <person name="Muhleip A."/>
            <person name="Flygaard R.K."/>
            <person name="Baradaran R."/>
            <person name="Haapanen O."/>
            <person name="Gruhl T."/>
            <person name="Tobiasson V."/>
            <person name="Marechal A."/>
            <person name="Sharma V."/>
            <person name="Amunts A."/>
        </authorList>
    </citation>
    <scope>STRUCTURE BY ELECTRON MICROSCOPY (2.60 ANGSTROMS)</scope>
</reference>
<dbReference type="GeneID" id="7832881"/>
<accession>Q23DP7</accession>
<reference evidence="2" key="1">
    <citation type="journal article" date="2006" name="PLoS Biol.">
        <title>Macronuclear genome sequence of the ciliate Tetrahymena thermophila, a model eukaryote.</title>
        <authorList>
            <person name="Eisen J.A."/>
            <person name="Coyne R.S."/>
            <person name="Wu M."/>
            <person name="Wu D."/>
            <person name="Thiagarajan M."/>
            <person name="Wortman J.R."/>
            <person name="Badger J.H."/>
            <person name="Ren Q."/>
            <person name="Amedeo P."/>
            <person name="Jones K.M."/>
            <person name="Tallon L.J."/>
            <person name="Delcher A.L."/>
            <person name="Salzberg S.L."/>
            <person name="Silva J.C."/>
            <person name="Haas B.J."/>
            <person name="Majoros W.H."/>
            <person name="Farzad M."/>
            <person name="Carlton J.M."/>
            <person name="Smith R.K. Jr."/>
            <person name="Garg J."/>
            <person name="Pearlman R.E."/>
            <person name="Karrer K.M."/>
            <person name="Sun L."/>
            <person name="Manning G."/>
            <person name="Elde N.C."/>
            <person name="Turkewitz A.P."/>
            <person name="Asai D.J."/>
            <person name="Wilkes D.E."/>
            <person name="Wang Y."/>
            <person name="Cai H."/>
            <person name="Collins K."/>
            <person name="Stewart B.A."/>
            <person name="Lee S.R."/>
            <person name="Wilamowska K."/>
            <person name="Weinberg Z."/>
            <person name="Ruzzo W.L."/>
            <person name="Wloga D."/>
            <person name="Gaertig J."/>
            <person name="Frankel J."/>
            <person name="Tsao C.-C."/>
            <person name="Gorovsky M.A."/>
            <person name="Keeling P.J."/>
            <person name="Waller R.F."/>
            <person name="Patron N.J."/>
            <person name="Cherry J.M."/>
            <person name="Stover N.A."/>
            <person name="Krieger C.J."/>
            <person name="del Toro C."/>
            <person name="Ryder H.F."/>
            <person name="Williamson S.C."/>
            <person name="Barbeau R.A."/>
            <person name="Hamilton E.P."/>
            <person name="Orias E."/>
        </authorList>
    </citation>
    <scope>NUCLEOTIDE SEQUENCE [LARGE SCALE GENOMIC DNA]</scope>
    <source>
        <strain evidence="2">SB210</strain>
    </source>
</reference>
<dbReference type="PDB" id="8GYM">
    <property type="method" value="EM"/>
    <property type="resolution" value="2.96 A"/>
    <property type="chains" value="E/e=1-385"/>
</dbReference>
<dbReference type="RefSeq" id="XP_001014639.2">
    <property type="nucleotide sequence ID" value="XM_001014639.2"/>
</dbReference>
<dbReference type="PDB" id="7W5Z">
    <property type="method" value="EM"/>
    <property type="resolution" value="3.02 A"/>
    <property type="chains" value="E/e=1-385"/>
</dbReference>
<dbReference type="OrthoDB" id="48306at2759"/>
<evidence type="ECO:0000313" key="1">
    <source>
        <dbReference type="EMBL" id="EAR94348.2"/>
    </source>
</evidence>
<dbReference type="EMDB" id="EMD-34373"/>
<dbReference type="InterPro" id="IPR046345">
    <property type="entry name" value="TraB_PrgY-like"/>
</dbReference>
<evidence type="ECO:0007829" key="6">
    <source>
        <dbReference type="PDB" id="8GYM"/>
    </source>
</evidence>
<dbReference type="CDD" id="cd14726">
    <property type="entry name" value="TraB_PrgY-like"/>
    <property type="match status" value="1"/>
</dbReference>
<dbReference type="EMDB" id="EMD-15867"/>
<dbReference type="EMBL" id="GG662712">
    <property type="protein sequence ID" value="EAR94348.2"/>
    <property type="molecule type" value="Genomic_DNA"/>
</dbReference>
<name>Q23DP7_TETTS</name>
<dbReference type="AlphaFoldDB" id="Q23DP7"/>
<reference evidence="6 7" key="3">
    <citation type="journal article" date="2023" name="Nat. Commun.">
        <title>Structures of Tetrahymena thermophila respiratory megacomplexes on the tubular mitochondrial cristae.</title>
        <authorList>
            <person name="Han F."/>
            <person name="Hu Y."/>
            <person name="Wu M."/>
            <person name="He Z."/>
            <person name="Tian H."/>
            <person name="Zhou L."/>
        </authorList>
    </citation>
    <scope>STRUCTURE BY ELECTRON MICROSCOPY (2.96 ANGSTROMS)</scope>
</reference>
<dbReference type="PDB" id="8GZU">
    <property type="method" value="EM"/>
    <property type="resolution" value="4.18 A"/>
    <property type="chains" value="04/59/E/e=1-385"/>
</dbReference>
<dbReference type="PDB" id="8B6H">
    <property type="method" value="EM"/>
    <property type="resolution" value="2.60 A"/>
    <property type="chains" value="DQ/Dq=1-385"/>
</dbReference>
<reference evidence="3" key="2">
    <citation type="journal article" date="2022" name="Science">
        <title>Structures of &lt;i&gt;Tetrahymena&lt;/i&gt;'s respiratory chain reveal the diversity of eukaryotic core metabolism.</title>
        <authorList>
            <person name="Zhou L."/>
            <person name="Maldonado M."/>
            <person name="Padavannil A."/>
            <person name="Guo F."/>
            <person name="Letts J.A."/>
        </authorList>
    </citation>
    <scope>STRUCTURE BY ELECTRON MICROSCOPY (3.02 ANGSTROMS)</scope>
    <scope>FORMYLATION AT MET-1</scope>
</reference>
<gene>
    <name evidence="1" type="ORF">TTHERM_00046440</name>
</gene>
<evidence type="ECO:0007829" key="4">
    <source>
        <dbReference type="PDB" id="8B6H"/>
    </source>
</evidence>